<feature type="non-terminal residue" evidence="1">
    <location>
        <position position="1"/>
    </location>
</feature>
<dbReference type="OrthoDB" id="2351131at2759"/>
<dbReference type="Proteomes" id="UP000789572">
    <property type="component" value="Unassembled WGS sequence"/>
</dbReference>
<protein>
    <submittedName>
        <fullName evidence="1">1739_t:CDS:1</fullName>
    </submittedName>
</protein>
<proteinExistence type="predicted"/>
<organism evidence="1 2">
    <name type="scientific">Paraglomus occultum</name>
    <dbReference type="NCBI Taxonomy" id="144539"/>
    <lineage>
        <taxon>Eukaryota</taxon>
        <taxon>Fungi</taxon>
        <taxon>Fungi incertae sedis</taxon>
        <taxon>Mucoromycota</taxon>
        <taxon>Glomeromycotina</taxon>
        <taxon>Glomeromycetes</taxon>
        <taxon>Paraglomerales</taxon>
        <taxon>Paraglomeraceae</taxon>
        <taxon>Paraglomus</taxon>
    </lineage>
</organism>
<keyword evidence="2" id="KW-1185">Reference proteome</keyword>
<evidence type="ECO:0000313" key="1">
    <source>
        <dbReference type="EMBL" id="CAG8640248.1"/>
    </source>
</evidence>
<reference evidence="1" key="1">
    <citation type="submission" date="2021-06" db="EMBL/GenBank/DDBJ databases">
        <authorList>
            <person name="Kallberg Y."/>
            <person name="Tangrot J."/>
            <person name="Rosling A."/>
        </authorList>
    </citation>
    <scope>NUCLEOTIDE SEQUENCE</scope>
    <source>
        <strain evidence="1">IA702</strain>
    </source>
</reference>
<accession>A0A9N9DMD4</accession>
<comment type="caution">
    <text evidence="1">The sequence shown here is derived from an EMBL/GenBank/DDBJ whole genome shotgun (WGS) entry which is preliminary data.</text>
</comment>
<gene>
    <name evidence="1" type="ORF">POCULU_LOCUS9377</name>
</gene>
<evidence type="ECO:0000313" key="2">
    <source>
        <dbReference type="Proteomes" id="UP000789572"/>
    </source>
</evidence>
<sequence length="91" mass="10191">VETYIEVEYQRRLSAKYFPEILCSLIASTGATLELISAEDTEKVNRNEISRIIKNIEKNIKSSDAESIANAPDISPSEAEILSSKSYMLFC</sequence>
<name>A0A9N9DMD4_9GLOM</name>
<dbReference type="AlphaFoldDB" id="A0A9N9DMD4"/>
<dbReference type="EMBL" id="CAJVPJ010003454">
    <property type="protein sequence ID" value="CAG8640248.1"/>
    <property type="molecule type" value="Genomic_DNA"/>
</dbReference>